<comment type="caution">
    <text evidence="3">The sequence shown here is derived from an EMBL/GenBank/DDBJ whole genome shotgun (WGS) entry which is preliminary data.</text>
</comment>
<evidence type="ECO:0000256" key="1">
    <source>
        <dbReference type="ARBA" id="ARBA00010657"/>
    </source>
</evidence>
<gene>
    <name evidence="3" type="ORF">H0486_04965</name>
</gene>
<dbReference type="InterPro" id="IPR001668">
    <property type="entry name" value="Mob_Pre"/>
</dbReference>
<reference evidence="3 4" key="1">
    <citation type="submission" date="2020-07" db="EMBL/GenBank/DDBJ databases">
        <title>Characterization and genome sequencing of isolate MD1, a novel member within the family Lachnospiraceae.</title>
        <authorList>
            <person name="Rettenmaier R."/>
            <person name="Di Bello L."/>
            <person name="Zinser C."/>
            <person name="Scheitz K."/>
            <person name="Liebl W."/>
            <person name="Zverlov V."/>
        </authorList>
    </citation>
    <scope>NUCLEOTIDE SEQUENCE [LARGE SCALE GENOMIC DNA]</scope>
    <source>
        <strain evidence="3 4">MD1</strain>
    </source>
</reference>
<sequence>MIKKTISTHNGSIVHRDHNIRNYKPGQVPNNINPERSKYNEVLIDETPQHAYKRIFGQALQEYNDKQNRPERKIRSYYSHIKKSAKQHPVYEMIVQIGDCNDTGNENIENEKACIIEFIAGWQKRNPNLELIGAYIHADEMTLHAHLDYVCVGHNYVKGMRMQAGMVKALEGQGFVKEGKETAQIKWERRENKELERICIAHAIAVRHPEGEKTEHLRTEEYKLRKEIEEASCHISETTAELNSLVEQAQTLKSEKEKLIGEILTLKEVQELETGKDFFGRKKNFINLPYDKYMKMKRTCEMLGLFDKDKEEFEIYKKQQQEMLKKQKQNLKMLKINLFEKQEQTYKYERFLEKFLSEYQIGGKNLQKIFEERVNCNNFEINTR</sequence>
<dbReference type="AlphaFoldDB" id="A0A839JX15"/>
<evidence type="ECO:0000313" key="3">
    <source>
        <dbReference type="EMBL" id="MBB2182225.1"/>
    </source>
</evidence>
<feature type="coiled-coil region" evidence="2">
    <location>
        <begin position="310"/>
        <end position="344"/>
    </location>
</feature>
<feature type="coiled-coil region" evidence="2">
    <location>
        <begin position="228"/>
        <end position="262"/>
    </location>
</feature>
<name>A0A839JX15_9FIRM</name>
<dbReference type="Gene3D" id="3.30.930.30">
    <property type="match status" value="1"/>
</dbReference>
<evidence type="ECO:0000313" key="4">
    <source>
        <dbReference type="Proteomes" id="UP000574276"/>
    </source>
</evidence>
<dbReference type="RefSeq" id="WP_228351952.1">
    <property type="nucleotide sequence ID" value="NZ_JACEGA010000001.1"/>
</dbReference>
<dbReference type="Proteomes" id="UP000574276">
    <property type="component" value="Unassembled WGS sequence"/>
</dbReference>
<protein>
    <submittedName>
        <fullName evidence="3">Plasmid recombination protein</fullName>
    </submittedName>
</protein>
<dbReference type="EMBL" id="JACEGA010000001">
    <property type="protein sequence ID" value="MBB2182225.1"/>
    <property type="molecule type" value="Genomic_DNA"/>
</dbReference>
<evidence type="ECO:0000256" key="2">
    <source>
        <dbReference type="SAM" id="Coils"/>
    </source>
</evidence>
<keyword evidence="4" id="KW-1185">Reference proteome</keyword>
<comment type="similarity">
    <text evidence="1">Belongs to the plasmid mobilization pre family.</text>
</comment>
<dbReference type="GO" id="GO:0003677">
    <property type="term" value="F:DNA binding"/>
    <property type="evidence" value="ECO:0007669"/>
    <property type="project" value="InterPro"/>
</dbReference>
<dbReference type="GO" id="GO:0006310">
    <property type="term" value="P:DNA recombination"/>
    <property type="evidence" value="ECO:0007669"/>
    <property type="project" value="InterPro"/>
</dbReference>
<dbReference type="Pfam" id="PF01076">
    <property type="entry name" value="Mob_Pre"/>
    <property type="match status" value="1"/>
</dbReference>
<proteinExistence type="inferred from homology"/>
<organism evidence="3 4">
    <name type="scientific">Variimorphobacter saccharofermentans</name>
    <dbReference type="NCBI Taxonomy" id="2755051"/>
    <lineage>
        <taxon>Bacteria</taxon>
        <taxon>Bacillati</taxon>
        <taxon>Bacillota</taxon>
        <taxon>Clostridia</taxon>
        <taxon>Lachnospirales</taxon>
        <taxon>Lachnospiraceae</taxon>
        <taxon>Variimorphobacter</taxon>
    </lineage>
</organism>
<keyword evidence="2" id="KW-0175">Coiled coil</keyword>
<accession>A0A839JX15</accession>